<dbReference type="EC" id="3.2.1.-" evidence="6"/>
<keyword evidence="7" id="KW-1133">Transmembrane helix</keyword>
<dbReference type="GO" id="GO:0005783">
    <property type="term" value="C:endoplasmic reticulum"/>
    <property type="evidence" value="ECO:0007669"/>
    <property type="project" value="TreeGrafter"/>
</dbReference>
<dbReference type="InterPro" id="IPR036026">
    <property type="entry name" value="Seven-hairpin_glycosidases"/>
</dbReference>
<dbReference type="InterPro" id="IPR012341">
    <property type="entry name" value="6hp_glycosidase-like_sf"/>
</dbReference>
<dbReference type="GO" id="GO:0016020">
    <property type="term" value="C:membrane"/>
    <property type="evidence" value="ECO:0007669"/>
    <property type="project" value="InterPro"/>
</dbReference>
<name>W9WE22_9EURO</name>
<evidence type="ECO:0000256" key="5">
    <source>
        <dbReference type="ARBA" id="ARBA00023157"/>
    </source>
</evidence>
<evidence type="ECO:0000313" key="8">
    <source>
        <dbReference type="EMBL" id="EXJ63250.1"/>
    </source>
</evidence>
<sequence>SYHEKAWMRDELWAVSGGGRDTFGGWAATLIDALDNLWITELKDEFRPATLTAANINLSTSTDARIKMFETTIRYLGSFLAGLLVTIVARDNCRPRLLKSERCCLLS</sequence>
<proteinExistence type="inferred from homology"/>
<dbReference type="HOGENOM" id="CLU_2216069_0_0_1"/>
<evidence type="ECO:0000256" key="3">
    <source>
        <dbReference type="ARBA" id="ARBA00007658"/>
    </source>
</evidence>
<comment type="similarity">
    <text evidence="3 6">Belongs to the glycosyl hydrolase 47 family.</text>
</comment>
<dbReference type="Proteomes" id="UP000019473">
    <property type="component" value="Unassembled WGS sequence"/>
</dbReference>
<keyword evidence="6" id="KW-0326">Glycosidase</keyword>
<dbReference type="GO" id="GO:0005509">
    <property type="term" value="F:calcium ion binding"/>
    <property type="evidence" value="ECO:0007669"/>
    <property type="project" value="InterPro"/>
</dbReference>
<keyword evidence="7" id="KW-0472">Membrane</keyword>
<keyword evidence="9" id="KW-1185">Reference proteome</keyword>
<dbReference type="InterPro" id="IPR050749">
    <property type="entry name" value="Glycosyl_Hydrolase_47"/>
</dbReference>
<comment type="cofactor">
    <cofactor evidence="1">
        <name>Ca(2+)</name>
        <dbReference type="ChEBI" id="CHEBI:29108"/>
    </cofactor>
</comment>
<keyword evidence="7" id="KW-0812">Transmembrane</keyword>
<dbReference type="PRINTS" id="PR00747">
    <property type="entry name" value="GLYHDRLASE47"/>
</dbReference>
<evidence type="ECO:0000256" key="7">
    <source>
        <dbReference type="SAM" id="Phobius"/>
    </source>
</evidence>
<dbReference type="RefSeq" id="XP_007755904.1">
    <property type="nucleotide sequence ID" value="XM_007757714.1"/>
</dbReference>
<dbReference type="UniPathway" id="UPA00378"/>
<evidence type="ECO:0000256" key="2">
    <source>
        <dbReference type="ARBA" id="ARBA00004922"/>
    </source>
</evidence>
<accession>W9WE22</accession>
<feature type="non-terminal residue" evidence="8">
    <location>
        <position position="107"/>
    </location>
</feature>
<dbReference type="STRING" id="1182544.W9WE22"/>
<dbReference type="eggNOG" id="KOG2204">
    <property type="taxonomic scope" value="Eukaryota"/>
</dbReference>
<keyword evidence="5" id="KW-1015">Disulfide bond</keyword>
<protein>
    <recommendedName>
        <fullName evidence="6">alpha-1,2-Mannosidase</fullName>
        <ecNumber evidence="6">3.2.1.-</ecNumber>
    </recommendedName>
</protein>
<dbReference type="GeneID" id="19178289"/>
<dbReference type="EMBL" id="AMGW01000002">
    <property type="protein sequence ID" value="EXJ63250.1"/>
    <property type="molecule type" value="Genomic_DNA"/>
</dbReference>
<keyword evidence="4 6" id="KW-0378">Hydrolase</keyword>
<dbReference type="OrthoDB" id="5242941at2759"/>
<dbReference type="GO" id="GO:0004571">
    <property type="term" value="F:mannosyl-oligosaccharide 1,2-alpha-mannosidase activity"/>
    <property type="evidence" value="ECO:0007669"/>
    <property type="project" value="InterPro"/>
</dbReference>
<dbReference type="VEuPathDB" id="FungiDB:A1O7_03697"/>
<organism evidence="8 9">
    <name type="scientific">Cladophialophora yegresii CBS 114405</name>
    <dbReference type="NCBI Taxonomy" id="1182544"/>
    <lineage>
        <taxon>Eukaryota</taxon>
        <taxon>Fungi</taxon>
        <taxon>Dikarya</taxon>
        <taxon>Ascomycota</taxon>
        <taxon>Pezizomycotina</taxon>
        <taxon>Eurotiomycetes</taxon>
        <taxon>Chaetothyriomycetidae</taxon>
        <taxon>Chaetothyriales</taxon>
        <taxon>Herpotrichiellaceae</taxon>
        <taxon>Cladophialophora</taxon>
    </lineage>
</organism>
<reference evidence="8 9" key="1">
    <citation type="submission" date="2013-03" db="EMBL/GenBank/DDBJ databases">
        <title>The Genome Sequence of Cladophialophora yegresii CBS 114405.</title>
        <authorList>
            <consortium name="The Broad Institute Genomics Platform"/>
            <person name="Cuomo C."/>
            <person name="de Hoog S."/>
            <person name="Gorbushina A."/>
            <person name="Walker B."/>
            <person name="Young S.K."/>
            <person name="Zeng Q."/>
            <person name="Gargeya S."/>
            <person name="Fitzgerald M."/>
            <person name="Haas B."/>
            <person name="Abouelleil A."/>
            <person name="Allen A.W."/>
            <person name="Alvarado L."/>
            <person name="Arachchi H.M."/>
            <person name="Berlin A.M."/>
            <person name="Chapman S.B."/>
            <person name="Gainer-Dewar J."/>
            <person name="Goldberg J."/>
            <person name="Griggs A."/>
            <person name="Gujja S."/>
            <person name="Hansen M."/>
            <person name="Howarth C."/>
            <person name="Imamovic A."/>
            <person name="Ireland A."/>
            <person name="Larimer J."/>
            <person name="McCowan C."/>
            <person name="Murphy C."/>
            <person name="Pearson M."/>
            <person name="Poon T.W."/>
            <person name="Priest M."/>
            <person name="Roberts A."/>
            <person name="Saif S."/>
            <person name="Shea T."/>
            <person name="Sisk P."/>
            <person name="Sykes S."/>
            <person name="Wortman J."/>
            <person name="Nusbaum C."/>
            <person name="Birren B."/>
        </authorList>
    </citation>
    <scope>NUCLEOTIDE SEQUENCE [LARGE SCALE GENOMIC DNA]</scope>
    <source>
        <strain evidence="8 9">CBS 114405</strain>
    </source>
</reference>
<dbReference type="InterPro" id="IPR001382">
    <property type="entry name" value="Glyco_hydro_47"/>
</dbReference>
<dbReference type="SUPFAM" id="SSF48225">
    <property type="entry name" value="Seven-hairpin glycosidases"/>
    <property type="match status" value="1"/>
</dbReference>
<dbReference type="PANTHER" id="PTHR11742:SF89">
    <property type="entry name" value="ALPHA-1,2-MANNOSIDASE"/>
    <property type="match status" value="1"/>
</dbReference>
<comment type="pathway">
    <text evidence="2">Protein modification; protein glycosylation.</text>
</comment>
<evidence type="ECO:0000256" key="1">
    <source>
        <dbReference type="ARBA" id="ARBA00001913"/>
    </source>
</evidence>
<dbReference type="PANTHER" id="PTHR11742">
    <property type="entry name" value="MANNOSYL-OLIGOSACCHARIDE ALPHA-1,2-MANNOSIDASE-RELATED"/>
    <property type="match status" value="1"/>
</dbReference>
<dbReference type="Pfam" id="PF01532">
    <property type="entry name" value="Glyco_hydro_47"/>
    <property type="match status" value="1"/>
</dbReference>
<dbReference type="GO" id="GO:0036503">
    <property type="term" value="P:ERAD pathway"/>
    <property type="evidence" value="ECO:0007669"/>
    <property type="project" value="UniProtKB-ARBA"/>
</dbReference>
<dbReference type="Gene3D" id="1.50.10.10">
    <property type="match status" value="1"/>
</dbReference>
<gene>
    <name evidence="8" type="ORF">A1O7_03697</name>
</gene>
<dbReference type="GO" id="GO:0005975">
    <property type="term" value="P:carbohydrate metabolic process"/>
    <property type="evidence" value="ECO:0007669"/>
    <property type="project" value="InterPro"/>
</dbReference>
<evidence type="ECO:0000256" key="4">
    <source>
        <dbReference type="ARBA" id="ARBA00022801"/>
    </source>
</evidence>
<comment type="caution">
    <text evidence="8">The sequence shown here is derived from an EMBL/GenBank/DDBJ whole genome shotgun (WGS) entry which is preliminary data.</text>
</comment>
<evidence type="ECO:0000256" key="6">
    <source>
        <dbReference type="RuleBase" id="RU361193"/>
    </source>
</evidence>
<feature type="transmembrane region" description="Helical" evidence="7">
    <location>
        <begin position="72"/>
        <end position="89"/>
    </location>
</feature>
<feature type="non-terminal residue" evidence="8">
    <location>
        <position position="1"/>
    </location>
</feature>
<dbReference type="AlphaFoldDB" id="W9WE22"/>
<evidence type="ECO:0000313" key="9">
    <source>
        <dbReference type="Proteomes" id="UP000019473"/>
    </source>
</evidence>